<dbReference type="Gene3D" id="3.50.50.60">
    <property type="entry name" value="FAD/NAD(P)-binding domain"/>
    <property type="match status" value="2"/>
</dbReference>
<evidence type="ECO:0000256" key="2">
    <source>
        <dbReference type="ARBA" id="ARBA00022630"/>
    </source>
</evidence>
<gene>
    <name evidence="6" type="ORF">Plec18167_001471</name>
</gene>
<keyword evidence="5" id="KW-0503">Monooxygenase</keyword>
<sequence>MGSDNSDTSDCAVHDVIVIGAGISGINLAYRLKTQVAGCNYVVLEERDNIGGTWDLFRYPGIRSDSDLYTFAFSWHPWNRENPIAEGEAIRAYLHEATTVTSLYENILFQHRVSHASWSSDDQQWVLVVDTADGTVNFRGRFIVFATGYYDYHEPFSAEIPGLNKFSGEVIHPQFWPESFDYRDKRLIVIGSGATAITLVPTLAREAAQVTMVQRNPSYIVSIPNRAPFTWFGHYLPTSFSWKLRRWWYLIMSRLMVSFCLKFPNAAKSAIKKEVTKQLPHDVPFDPHFKPRYNPWEQRLCLCPDSDFFKSLASGRATVETDTIKEVLSDGLVLSSGKKLNADAIITATGLKVQIAGSIVIEVDGKEVDISSKYIWNGAMLQDIPNAALIIGYTNASWTLGADANAQLICRLLGYMECSDYGAATPKRENMQEQDSKPVMELTSTYIKAAANRLPRASNTTPWVSHSNYMYDMLFAKYGRIYRGLKFVRKSSQ</sequence>
<dbReference type="InterPro" id="IPR020946">
    <property type="entry name" value="Flavin_mOase-like"/>
</dbReference>
<comment type="caution">
    <text evidence="6">The sequence shown here is derived from an EMBL/GenBank/DDBJ whole genome shotgun (WGS) entry which is preliminary data.</text>
</comment>
<proteinExistence type="predicted"/>
<evidence type="ECO:0000256" key="1">
    <source>
        <dbReference type="ARBA" id="ARBA00001974"/>
    </source>
</evidence>
<evidence type="ECO:0008006" key="8">
    <source>
        <dbReference type="Google" id="ProtNLM"/>
    </source>
</evidence>
<evidence type="ECO:0000256" key="5">
    <source>
        <dbReference type="ARBA" id="ARBA00023033"/>
    </source>
</evidence>
<dbReference type="SUPFAM" id="SSF51905">
    <property type="entry name" value="FAD/NAD(P)-binding domain"/>
    <property type="match status" value="1"/>
</dbReference>
<keyword evidence="3" id="KW-0274">FAD</keyword>
<name>A0ABR3YCC1_9EURO</name>
<dbReference type="PRINTS" id="PR00411">
    <property type="entry name" value="PNDRDTASEI"/>
</dbReference>
<dbReference type="Proteomes" id="UP001583193">
    <property type="component" value="Unassembled WGS sequence"/>
</dbReference>
<keyword evidence="2" id="KW-0285">Flavoprotein</keyword>
<protein>
    <recommendedName>
        <fullName evidence="8">Monooxygenase</fullName>
    </recommendedName>
</protein>
<dbReference type="PANTHER" id="PTHR43872">
    <property type="entry name" value="MONOOXYGENASE, PUTATIVE (AFU_ORTHOLOGUE AFUA_8G02570)-RELATED"/>
    <property type="match status" value="1"/>
</dbReference>
<keyword evidence="4" id="KW-0560">Oxidoreductase</keyword>
<keyword evidence="7" id="KW-1185">Reference proteome</keyword>
<dbReference type="PANTHER" id="PTHR43872:SF1">
    <property type="entry name" value="MONOOXYGENASE, PUTATIVE (AFU_ORTHOLOGUE AFUA_8G02570)-RELATED"/>
    <property type="match status" value="1"/>
</dbReference>
<accession>A0ABR3YCC1</accession>
<dbReference type="InterPro" id="IPR036188">
    <property type="entry name" value="FAD/NAD-bd_sf"/>
</dbReference>
<reference evidence="6 7" key="1">
    <citation type="journal article" date="2024" name="IMA Fungus">
        <title>IMA Genome - F19 : A genome assembly and annotation guide to empower mycologists, including annotated draft genome sequences of Ceratocystis pirilliformis, Diaporthe australafricana, Fusarium ophioides, Paecilomyces lecythidis, and Sporothrix stenoceras.</title>
        <authorList>
            <person name="Aylward J."/>
            <person name="Wilson A.M."/>
            <person name="Visagie C.M."/>
            <person name="Spraker J."/>
            <person name="Barnes I."/>
            <person name="Buitendag C."/>
            <person name="Ceriani C."/>
            <person name="Del Mar Angel L."/>
            <person name="du Plessis D."/>
            <person name="Fuchs T."/>
            <person name="Gasser K."/>
            <person name="Kramer D."/>
            <person name="Li W."/>
            <person name="Munsamy K."/>
            <person name="Piso A."/>
            <person name="Price J.L."/>
            <person name="Sonnekus B."/>
            <person name="Thomas C."/>
            <person name="van der Nest A."/>
            <person name="van Dijk A."/>
            <person name="van Heerden A."/>
            <person name="van Vuuren N."/>
            <person name="Yilmaz N."/>
            <person name="Duong T.A."/>
            <person name="van der Merwe N.A."/>
            <person name="Wingfield M.J."/>
            <person name="Wingfield B.D."/>
        </authorList>
    </citation>
    <scope>NUCLEOTIDE SEQUENCE [LARGE SCALE GENOMIC DNA]</scope>
    <source>
        <strain evidence="6 7">CMW 18167</strain>
    </source>
</reference>
<dbReference type="InterPro" id="IPR051820">
    <property type="entry name" value="FAD-binding_MO"/>
</dbReference>
<evidence type="ECO:0000256" key="4">
    <source>
        <dbReference type="ARBA" id="ARBA00023002"/>
    </source>
</evidence>
<organism evidence="6 7">
    <name type="scientific">Paecilomyces lecythidis</name>
    <dbReference type="NCBI Taxonomy" id="3004212"/>
    <lineage>
        <taxon>Eukaryota</taxon>
        <taxon>Fungi</taxon>
        <taxon>Dikarya</taxon>
        <taxon>Ascomycota</taxon>
        <taxon>Pezizomycotina</taxon>
        <taxon>Eurotiomycetes</taxon>
        <taxon>Eurotiomycetidae</taxon>
        <taxon>Eurotiales</taxon>
        <taxon>Thermoascaceae</taxon>
        <taxon>Paecilomyces</taxon>
    </lineage>
</organism>
<evidence type="ECO:0000313" key="6">
    <source>
        <dbReference type="EMBL" id="KAL1885970.1"/>
    </source>
</evidence>
<dbReference type="Pfam" id="PF00743">
    <property type="entry name" value="FMO-like"/>
    <property type="match status" value="1"/>
</dbReference>
<dbReference type="EMBL" id="JAVDPF010000002">
    <property type="protein sequence ID" value="KAL1885970.1"/>
    <property type="molecule type" value="Genomic_DNA"/>
</dbReference>
<evidence type="ECO:0000256" key="3">
    <source>
        <dbReference type="ARBA" id="ARBA00022827"/>
    </source>
</evidence>
<comment type="cofactor">
    <cofactor evidence="1">
        <name>FAD</name>
        <dbReference type="ChEBI" id="CHEBI:57692"/>
    </cofactor>
</comment>
<evidence type="ECO:0000313" key="7">
    <source>
        <dbReference type="Proteomes" id="UP001583193"/>
    </source>
</evidence>